<gene>
    <name evidence="2" type="primary">ND6</name>
</gene>
<keyword evidence="2" id="KW-0496">Mitochondrion</keyword>
<evidence type="ECO:0000313" key="2">
    <source>
        <dbReference type="EMBL" id="QQK57712.1"/>
    </source>
</evidence>
<dbReference type="RefSeq" id="YP_010140062.1">
    <property type="nucleotide sequence ID" value="NC_056922.1"/>
</dbReference>
<accession>A0A7T6YCQ3</accession>
<dbReference type="EMBL" id="MW218662">
    <property type="protein sequence ID" value="QQK57712.1"/>
    <property type="molecule type" value="Genomic_DNA"/>
</dbReference>
<geneLocation type="mitochondrion" evidence="2"/>
<keyword evidence="1" id="KW-0812">Transmembrane</keyword>
<reference evidence="2" key="1">
    <citation type="journal article" date="2020" name="Insects">
        <title>The Complete Mitochondrial Genome of Four Hylicinae (Hemiptera: Cicadellidae): Structural Features and Phylogenetic Implications.</title>
        <authorList>
            <person name="Tang J."/>
            <person name="Huang W."/>
            <person name="Zhang Y."/>
        </authorList>
    </citation>
    <scope>NUCLEOTIDE SEQUENCE</scope>
</reference>
<evidence type="ECO:0000256" key="1">
    <source>
        <dbReference type="SAM" id="Phobius"/>
    </source>
</evidence>
<organism evidence="2">
    <name type="scientific">Kalasha nativa</name>
    <dbReference type="NCBI Taxonomy" id="2800228"/>
    <lineage>
        <taxon>Eukaryota</taxon>
        <taxon>Metazoa</taxon>
        <taxon>Ecdysozoa</taxon>
        <taxon>Arthropoda</taxon>
        <taxon>Hexapoda</taxon>
        <taxon>Insecta</taxon>
        <taxon>Pterygota</taxon>
        <taxon>Neoptera</taxon>
        <taxon>Paraneoptera</taxon>
        <taxon>Hemiptera</taxon>
        <taxon>Auchenorrhyncha</taxon>
        <taxon>Membracoidea</taxon>
        <taxon>Cicadellidae</taxon>
        <taxon>Hylicinae</taxon>
        <taxon>Kalasha</taxon>
    </lineage>
</organism>
<proteinExistence type="predicted"/>
<keyword evidence="1" id="KW-0472">Membrane</keyword>
<dbReference type="GeneID" id="67134105"/>
<keyword evidence="1" id="KW-1133">Transmembrane helix</keyword>
<dbReference type="AlphaFoldDB" id="A0A7T6YCQ3"/>
<feature type="transmembrane region" description="Helical" evidence="1">
    <location>
        <begin position="46"/>
        <end position="69"/>
    </location>
</feature>
<dbReference type="CTD" id="4541"/>
<name>A0A7T6YCQ3_9HEMI</name>
<protein>
    <submittedName>
        <fullName evidence="2">NADH dehydrogenase subunit 6</fullName>
    </submittedName>
</protein>
<sequence>MKMVMMKAMVSNSTLLMFMKTPMSMGTVLMIQVIMSSIMLNKMGQSAWIMMITFLMMVGGIMILFTYMVSIASNTKFKMKIKMMTTFLIMTTIMDEMMHMQPQENMQLEKEETNEVMSMIKLYNKKSTMITIVMMLYLLLTMISITKIVKHHKGPLRKKN</sequence>
<feature type="transmembrane region" description="Helical" evidence="1">
    <location>
        <begin position="129"/>
        <end position="149"/>
    </location>
</feature>